<keyword evidence="2" id="KW-1133">Transmembrane helix</keyword>
<dbReference type="EMBL" id="BSEN01000004">
    <property type="protein sequence ID" value="GLJ75564.1"/>
    <property type="molecule type" value="Genomic_DNA"/>
</dbReference>
<keyword evidence="4" id="KW-1185">Reference proteome</keyword>
<dbReference type="Pfam" id="PF09913">
    <property type="entry name" value="DUF2142"/>
    <property type="match status" value="1"/>
</dbReference>
<accession>A0A9W6H8U6</accession>
<dbReference type="AlphaFoldDB" id="A0A9W6H8U6"/>
<gene>
    <name evidence="3" type="ORF">GCM10017584_11380</name>
</gene>
<comment type="caution">
    <text evidence="3">The sequence shown here is derived from an EMBL/GenBank/DDBJ whole genome shotgun (WGS) entry which is preliminary data.</text>
</comment>
<feature type="transmembrane region" description="Helical" evidence="2">
    <location>
        <begin position="216"/>
        <end position="248"/>
    </location>
</feature>
<proteinExistence type="predicted"/>
<dbReference type="Proteomes" id="UP001142372">
    <property type="component" value="Unassembled WGS sequence"/>
</dbReference>
<dbReference type="InterPro" id="IPR018674">
    <property type="entry name" value="DUF2142_membrane"/>
</dbReference>
<evidence type="ECO:0000313" key="3">
    <source>
        <dbReference type="EMBL" id="GLJ75564.1"/>
    </source>
</evidence>
<feature type="transmembrane region" description="Helical" evidence="2">
    <location>
        <begin position="388"/>
        <end position="408"/>
    </location>
</feature>
<reference evidence="3" key="1">
    <citation type="journal article" date="2014" name="Int. J. Syst. Evol. Microbiol.">
        <title>Complete genome sequence of Corynebacterium casei LMG S-19264T (=DSM 44701T), isolated from a smear-ripened cheese.</title>
        <authorList>
            <consortium name="US DOE Joint Genome Institute (JGI-PGF)"/>
            <person name="Walter F."/>
            <person name="Albersmeier A."/>
            <person name="Kalinowski J."/>
            <person name="Ruckert C."/>
        </authorList>
    </citation>
    <scope>NUCLEOTIDE SEQUENCE</scope>
    <source>
        <strain evidence="3">VKM Ac-1401</strain>
    </source>
</reference>
<feature type="transmembrane region" description="Helical" evidence="2">
    <location>
        <begin position="354"/>
        <end position="376"/>
    </location>
</feature>
<feature type="transmembrane region" description="Helical" evidence="2">
    <location>
        <begin position="187"/>
        <end position="204"/>
    </location>
</feature>
<feature type="transmembrane region" description="Helical" evidence="2">
    <location>
        <begin position="131"/>
        <end position="156"/>
    </location>
</feature>
<evidence type="ECO:0000256" key="1">
    <source>
        <dbReference type="SAM" id="MobiDB-lite"/>
    </source>
</evidence>
<feature type="transmembrane region" description="Helical" evidence="2">
    <location>
        <begin position="260"/>
        <end position="281"/>
    </location>
</feature>
<sequence>MRRVANSIWLSGLVSFAALFLVSGAWSIATPLSASPDEPSHIIKAAAVVRGELVGKPLPQSGYTEVRVPSAEGDAWLWTCFAFYPNKSASCQGTPPGSSAIVTAKTSAGLYNPVYYALVGWPSLLFSEPHAVVFSMRLLTALLCSALLAVAVAALFAFRRSAVAGAAALAIATPTTMFLSGSVNPNAVEIAAGAALLALLLLLVRGPELQRRRTVLVLIAVTGVLLANTRALSPLWMLLIVIIALVAADPERLRELFRRPAVWVTIGVVGIGVIASVLWTMRVGVLSGFGHFPGQDVSPSGAFIAMILDRSFDRGMIGLFGWLDTPAPPFVIAFGTLLAMGTAVAALIVARGRLLAAVLVAVAGYLLVPAVTQALSIRQSGYIWQGRYSLIAYACVLVISAVAIAGPASQPGARPGPARAGVIVPRHLLLRGVITLGGLAALAQTLSIAGALRRYAVGEAGTWSYFILAPQWQAPGSNILWIVVALAGSGLFVWLWAARVAAETVSPRTPDTSESTDSPEYRAEAR</sequence>
<evidence type="ECO:0008006" key="5">
    <source>
        <dbReference type="Google" id="ProtNLM"/>
    </source>
</evidence>
<feature type="transmembrane region" description="Helical" evidence="2">
    <location>
        <begin position="329"/>
        <end position="349"/>
    </location>
</feature>
<feature type="region of interest" description="Disordered" evidence="1">
    <location>
        <begin position="506"/>
        <end position="526"/>
    </location>
</feature>
<feature type="transmembrane region" description="Helical" evidence="2">
    <location>
        <begin position="479"/>
        <end position="498"/>
    </location>
</feature>
<reference evidence="3" key="2">
    <citation type="submission" date="2023-01" db="EMBL/GenBank/DDBJ databases">
        <authorList>
            <person name="Sun Q."/>
            <person name="Evtushenko L."/>
        </authorList>
    </citation>
    <scope>NUCLEOTIDE SEQUENCE</scope>
    <source>
        <strain evidence="3">VKM Ac-1401</strain>
    </source>
</reference>
<feature type="transmembrane region" description="Helical" evidence="2">
    <location>
        <begin position="163"/>
        <end position="181"/>
    </location>
</feature>
<keyword evidence="2" id="KW-0472">Membrane</keyword>
<evidence type="ECO:0000313" key="4">
    <source>
        <dbReference type="Proteomes" id="UP001142372"/>
    </source>
</evidence>
<keyword evidence="2" id="KW-0812">Transmembrane</keyword>
<feature type="compositionally biased region" description="Polar residues" evidence="1">
    <location>
        <begin position="506"/>
        <end position="518"/>
    </location>
</feature>
<dbReference type="RefSeq" id="WP_271176249.1">
    <property type="nucleotide sequence ID" value="NZ_BAAAJO010000004.1"/>
</dbReference>
<evidence type="ECO:0000256" key="2">
    <source>
        <dbReference type="SAM" id="Phobius"/>
    </source>
</evidence>
<feature type="transmembrane region" description="Helical" evidence="2">
    <location>
        <begin position="428"/>
        <end position="452"/>
    </location>
</feature>
<protein>
    <recommendedName>
        <fullName evidence="5">DUF2142 domain-containing protein</fullName>
    </recommendedName>
</protein>
<organism evidence="3 4">
    <name type="scientific">Leifsonia poae</name>
    <dbReference type="NCBI Taxonomy" id="110933"/>
    <lineage>
        <taxon>Bacteria</taxon>
        <taxon>Bacillati</taxon>
        <taxon>Actinomycetota</taxon>
        <taxon>Actinomycetes</taxon>
        <taxon>Micrococcales</taxon>
        <taxon>Microbacteriaceae</taxon>
        <taxon>Leifsonia</taxon>
    </lineage>
</organism>
<name>A0A9W6H8U6_9MICO</name>